<evidence type="ECO:0000313" key="1">
    <source>
        <dbReference type="EMBL" id="RRJ61718.1"/>
    </source>
</evidence>
<protein>
    <submittedName>
        <fullName evidence="1">Uncharacterized protein</fullName>
    </submittedName>
</protein>
<name>A0A3P3TWT7_9BACL</name>
<reference evidence="1 2" key="1">
    <citation type="submission" date="2018-11" db="EMBL/GenBank/DDBJ databases">
        <title>Genome sequencing of Paenibacillus sp. KCOM 3021 (= ChDC PVNT-B20).</title>
        <authorList>
            <person name="Kook J.-K."/>
            <person name="Park S.-N."/>
            <person name="Lim Y.K."/>
        </authorList>
    </citation>
    <scope>NUCLEOTIDE SEQUENCE [LARGE SCALE GENOMIC DNA]</scope>
    <source>
        <strain evidence="1 2">KCOM 3021</strain>
    </source>
</reference>
<organism evidence="1 2">
    <name type="scientific">Paenibacillus oralis</name>
    <dbReference type="NCBI Taxonomy" id="2490856"/>
    <lineage>
        <taxon>Bacteria</taxon>
        <taxon>Bacillati</taxon>
        <taxon>Bacillota</taxon>
        <taxon>Bacilli</taxon>
        <taxon>Bacillales</taxon>
        <taxon>Paenibacillaceae</taxon>
        <taxon>Paenibacillus</taxon>
    </lineage>
</organism>
<accession>A0A3P3TWT7</accession>
<dbReference type="AlphaFoldDB" id="A0A3P3TWT7"/>
<proteinExistence type="predicted"/>
<dbReference type="EMBL" id="RRCN01000001">
    <property type="protein sequence ID" value="RRJ61718.1"/>
    <property type="molecule type" value="Genomic_DNA"/>
</dbReference>
<comment type="caution">
    <text evidence="1">The sequence shown here is derived from an EMBL/GenBank/DDBJ whole genome shotgun (WGS) entry which is preliminary data.</text>
</comment>
<evidence type="ECO:0000313" key="2">
    <source>
        <dbReference type="Proteomes" id="UP000267017"/>
    </source>
</evidence>
<sequence>MKLIHEVAVKVGKLSALTQRFDWKYPIELEIQWQIRQLDWKFPIDLALHRAKWAIGANSIGYSPMRVPNCD</sequence>
<gene>
    <name evidence="1" type="ORF">EHV15_01050</name>
</gene>
<dbReference type="RefSeq" id="WP_128629647.1">
    <property type="nucleotide sequence ID" value="NZ_RRCN01000001.1"/>
</dbReference>
<dbReference type="Proteomes" id="UP000267017">
    <property type="component" value="Unassembled WGS sequence"/>
</dbReference>
<keyword evidence="2" id="KW-1185">Reference proteome</keyword>